<dbReference type="InterPro" id="IPR035972">
    <property type="entry name" value="GLA-like_dom_SF"/>
</dbReference>
<dbReference type="InterPro" id="IPR018114">
    <property type="entry name" value="TRYPSIN_HIS"/>
</dbReference>
<evidence type="ECO:0000259" key="26">
    <source>
        <dbReference type="PROSITE" id="PS50026"/>
    </source>
</evidence>
<dbReference type="InterPro" id="IPR050442">
    <property type="entry name" value="Peptidase_S1_coag_factors"/>
</dbReference>
<feature type="active site" description="Charge relay system" evidence="23">
    <location>
        <position position="481"/>
    </location>
</feature>
<dbReference type="PROSITE" id="PS00022">
    <property type="entry name" value="EGF_1"/>
    <property type="match status" value="1"/>
</dbReference>
<keyword evidence="15" id="KW-0106">Calcium</keyword>
<dbReference type="GO" id="GO:0007596">
    <property type="term" value="P:blood coagulation"/>
    <property type="evidence" value="ECO:0007669"/>
    <property type="project" value="UniProtKB-KW"/>
</dbReference>
<evidence type="ECO:0000256" key="11">
    <source>
        <dbReference type="ARBA" id="ARBA00022696"/>
    </source>
</evidence>
<comment type="caution">
    <text evidence="24">Lacks conserved residue(s) required for the propagation of feature annotation.</text>
</comment>
<dbReference type="PIRSF" id="PIRSF001143">
    <property type="entry name" value="Factor_X"/>
    <property type="match status" value="1"/>
</dbReference>
<dbReference type="GO" id="GO:0004252">
    <property type="term" value="F:serine-type endopeptidase activity"/>
    <property type="evidence" value="ECO:0007669"/>
    <property type="project" value="UniProtKB-EC"/>
</dbReference>
<evidence type="ECO:0000313" key="30">
    <source>
        <dbReference type="Proteomes" id="UP000261520"/>
    </source>
</evidence>
<dbReference type="PROSITE" id="PS00010">
    <property type="entry name" value="ASX_HYDROXYL"/>
    <property type="match status" value="1"/>
</dbReference>
<dbReference type="PROSITE" id="PS50998">
    <property type="entry name" value="GLA_2"/>
    <property type="match status" value="1"/>
</dbReference>
<dbReference type="SMART" id="SM00020">
    <property type="entry name" value="Tryp_SPc"/>
    <property type="match status" value="1"/>
</dbReference>
<keyword evidence="21" id="KW-0379">Hydroxylation</keyword>
<dbReference type="PROSITE" id="PS01187">
    <property type="entry name" value="EGF_CA"/>
    <property type="match status" value="1"/>
</dbReference>
<evidence type="ECO:0000313" key="29">
    <source>
        <dbReference type="Ensembl" id="ENSPMGP00000023494.1"/>
    </source>
</evidence>
<dbReference type="GO" id="GO:0005615">
    <property type="term" value="C:extracellular space"/>
    <property type="evidence" value="ECO:0007669"/>
    <property type="project" value="TreeGrafter"/>
</dbReference>
<feature type="domain" description="Peptidase S1" evidence="27">
    <location>
        <begin position="289"/>
        <end position="529"/>
    </location>
</feature>
<evidence type="ECO:0000256" key="22">
    <source>
        <dbReference type="ARBA" id="ARBA00031357"/>
    </source>
</evidence>
<evidence type="ECO:0000256" key="7">
    <source>
        <dbReference type="ARBA" id="ARBA00022525"/>
    </source>
</evidence>
<dbReference type="GO" id="GO:0006508">
    <property type="term" value="P:proteolysis"/>
    <property type="evidence" value="ECO:0007669"/>
    <property type="project" value="UniProtKB-KW"/>
</dbReference>
<keyword evidence="19 24" id="KW-1015">Disulfide bond</keyword>
<evidence type="ECO:0000256" key="14">
    <source>
        <dbReference type="ARBA" id="ARBA00022825"/>
    </source>
</evidence>
<feature type="domain" description="EGF-like" evidence="26">
    <location>
        <begin position="93"/>
        <end position="129"/>
    </location>
</feature>
<dbReference type="InterPro" id="IPR000152">
    <property type="entry name" value="EGF-type_Asp/Asn_hydroxyl_site"/>
</dbReference>
<dbReference type="Pfam" id="PF00089">
    <property type="entry name" value="Trypsin"/>
    <property type="match status" value="1"/>
</dbReference>
<dbReference type="InterPro" id="IPR018097">
    <property type="entry name" value="EGF_Ca-bd_CS"/>
</dbReference>
<evidence type="ECO:0000256" key="23">
    <source>
        <dbReference type="PIRSR" id="PIRSR001143-1"/>
    </source>
</evidence>
<keyword evidence="6" id="KW-0301">Gamma-carboxyglutamic acid</keyword>
<dbReference type="InterPro" id="IPR001254">
    <property type="entry name" value="Trypsin_dom"/>
</dbReference>
<evidence type="ECO:0000259" key="27">
    <source>
        <dbReference type="PROSITE" id="PS50240"/>
    </source>
</evidence>
<keyword evidence="7" id="KW-0964">Secreted</keyword>
<dbReference type="CDD" id="cd00190">
    <property type="entry name" value="Tryp_SPc"/>
    <property type="match status" value="1"/>
</dbReference>
<evidence type="ECO:0000256" key="9">
    <source>
        <dbReference type="ARBA" id="ARBA00022553"/>
    </source>
</evidence>
<accession>A0A3B4B4H0</accession>
<dbReference type="InterPro" id="IPR043504">
    <property type="entry name" value="Peptidase_S1_PA_chymotrypsin"/>
</dbReference>
<dbReference type="Pfam" id="PF00594">
    <property type="entry name" value="Gla"/>
    <property type="match status" value="1"/>
</dbReference>
<evidence type="ECO:0000256" key="1">
    <source>
        <dbReference type="ARBA" id="ARBA00001368"/>
    </source>
</evidence>
<evidence type="ECO:0000256" key="10">
    <source>
        <dbReference type="ARBA" id="ARBA00022670"/>
    </source>
</evidence>
<dbReference type="SUPFAM" id="SSF50494">
    <property type="entry name" value="Trypsin-like serine proteases"/>
    <property type="match status" value="1"/>
</dbReference>
<keyword evidence="30" id="KW-1185">Reference proteome</keyword>
<dbReference type="PROSITE" id="PS00134">
    <property type="entry name" value="TRYPSIN_HIS"/>
    <property type="match status" value="1"/>
</dbReference>
<dbReference type="PROSITE" id="PS50240">
    <property type="entry name" value="TRYPSIN_DOM"/>
    <property type="match status" value="1"/>
</dbReference>
<dbReference type="CDD" id="cd00054">
    <property type="entry name" value="EGF_CA"/>
    <property type="match status" value="1"/>
</dbReference>
<evidence type="ECO:0000256" key="18">
    <source>
        <dbReference type="ARBA" id="ARBA00023145"/>
    </source>
</evidence>
<evidence type="ECO:0000256" key="6">
    <source>
        <dbReference type="ARBA" id="ARBA00022479"/>
    </source>
</evidence>
<dbReference type="AlphaFoldDB" id="A0A3B4B4H0"/>
<evidence type="ECO:0000256" key="3">
    <source>
        <dbReference type="ARBA" id="ARBA00004613"/>
    </source>
</evidence>
<dbReference type="Gene3D" id="2.10.25.10">
    <property type="entry name" value="Laminin"/>
    <property type="match status" value="2"/>
</dbReference>
<dbReference type="InterPro" id="IPR017857">
    <property type="entry name" value="Coagulation_fac-like_Gla_dom"/>
</dbReference>
<feature type="domain" description="Gla" evidence="28">
    <location>
        <begin position="46"/>
        <end position="83"/>
    </location>
</feature>
<evidence type="ECO:0000256" key="13">
    <source>
        <dbReference type="ARBA" id="ARBA00022801"/>
    </source>
</evidence>
<dbReference type="SMART" id="SM00181">
    <property type="entry name" value="EGF"/>
    <property type="match status" value="2"/>
</dbReference>
<feature type="active site" description="Charge relay system" evidence="23">
    <location>
        <position position="384"/>
    </location>
</feature>
<sequence>MATLYLQLFVAGLLLDLCVIGLLCFAESVFTSQQSANAVLSRPRRYNSGLEEVLKKDNLERECKEEQCTMEEARECFENDEKTCFMCAVFGADGDQCNPPPCQNGGVCQDGVNSYTCWCQSSFSGKNCEIELAQQCSVDNGGCSHFCGLKEQQVVCFCAPGYELGPDHKTCTPTGPFSCGRVNIDSGTKSRSLLTPRTSNSDQRNSSLDYSGFDFNLTMFYEYYETGDEDSSYVPEGSTVDVPSDYQGDQAMIFDEVEEGNMNITDNITLWYGPKLRNRTRKGNSDHRIVGGDEATPGQIPWQVALMDRRQGGDRALPFCGASLLSDVWVITAAHCLIEKDGITIRNDFFHDVHKDEGHERDHSVSVKYIYPNYNYKDSPYDHDLALLRLSEPVQLSDHRLPICLGPKHFLETIVQESSPSLVSGWGRLRFQGPESPTLQKLVVPYVERTTCKESSRERITRQMFCAGYTSLQKDSCQGDSGGPHATKYKGTWFLTGIVSWGEECARDGKYGVYTRVSHYYIWIARRIGMKARNRKV</sequence>
<name>A0A3B4B4H0_9GOBI</name>
<evidence type="ECO:0000256" key="20">
    <source>
        <dbReference type="ARBA" id="ARBA00023180"/>
    </source>
</evidence>
<keyword evidence="20" id="KW-0325">Glycoprotein</keyword>
<evidence type="ECO:0000256" key="4">
    <source>
        <dbReference type="ARBA" id="ARBA00012066"/>
    </source>
</evidence>
<dbReference type="EC" id="3.4.21.22" evidence="4"/>
<keyword evidence="9" id="KW-0597">Phosphoprotein</keyword>
<dbReference type="PANTHER" id="PTHR24278:SF31">
    <property type="entry name" value="COAGULATION FACTOR IX"/>
    <property type="match status" value="1"/>
</dbReference>
<dbReference type="FunFam" id="2.10.25.10:FF:000162">
    <property type="entry name" value="Coagulation factor X (Predicted)"/>
    <property type="match status" value="1"/>
</dbReference>
<dbReference type="PRINTS" id="PR00722">
    <property type="entry name" value="CHYMOTRYPSIN"/>
</dbReference>
<feature type="disulfide bond" evidence="24">
    <location>
        <begin position="119"/>
        <end position="128"/>
    </location>
</feature>
<dbReference type="SUPFAM" id="SSF57196">
    <property type="entry name" value="EGF/Laminin"/>
    <property type="match status" value="1"/>
</dbReference>
<dbReference type="InterPro" id="IPR001881">
    <property type="entry name" value="EGF-like_Ca-bd_dom"/>
</dbReference>
<keyword evidence="10 25" id="KW-0645">Protease</keyword>
<dbReference type="InterPro" id="IPR001314">
    <property type="entry name" value="Peptidase_S1A"/>
</dbReference>
<dbReference type="PROSITE" id="PS50026">
    <property type="entry name" value="EGF_3"/>
    <property type="match status" value="1"/>
</dbReference>
<dbReference type="Pfam" id="PF00008">
    <property type="entry name" value="EGF"/>
    <property type="match status" value="1"/>
</dbReference>
<dbReference type="FunFam" id="2.40.10.10:FF:000003">
    <property type="entry name" value="Transmembrane serine protease 3"/>
    <property type="match status" value="1"/>
</dbReference>
<keyword evidence="14 25" id="KW-0720">Serine protease</keyword>
<feature type="active site" description="Charge relay system" evidence="23">
    <location>
        <position position="335"/>
    </location>
</feature>
<evidence type="ECO:0000256" key="16">
    <source>
        <dbReference type="ARBA" id="ARBA00022842"/>
    </source>
</evidence>
<dbReference type="SMART" id="SM00179">
    <property type="entry name" value="EGF_CA"/>
    <property type="match status" value="1"/>
</dbReference>
<protein>
    <recommendedName>
        <fullName evidence="5">Coagulation factor IX</fullName>
        <ecNumber evidence="4">3.4.21.22</ecNumber>
    </recommendedName>
    <alternativeName>
        <fullName evidence="22">Christmas factor</fullName>
    </alternativeName>
</protein>
<evidence type="ECO:0000256" key="5">
    <source>
        <dbReference type="ARBA" id="ARBA00019454"/>
    </source>
</evidence>
<keyword evidence="18" id="KW-0865">Zymogen</keyword>
<evidence type="ECO:0000259" key="28">
    <source>
        <dbReference type="PROSITE" id="PS50998"/>
    </source>
</evidence>
<keyword evidence="12" id="KW-0479">Metal-binding</keyword>
<dbReference type="Proteomes" id="UP000261520">
    <property type="component" value="Unplaced"/>
</dbReference>
<dbReference type="Pfam" id="PF14670">
    <property type="entry name" value="FXa_inhibition"/>
    <property type="match status" value="1"/>
</dbReference>
<proteinExistence type="predicted"/>
<dbReference type="PROSITE" id="PS00135">
    <property type="entry name" value="TRYPSIN_SER"/>
    <property type="match status" value="1"/>
</dbReference>
<keyword evidence="17" id="KW-0094">Blood coagulation</keyword>
<dbReference type="STRING" id="409849.ENSPMGP00000023494"/>
<reference evidence="29" key="1">
    <citation type="submission" date="2025-08" db="UniProtKB">
        <authorList>
            <consortium name="Ensembl"/>
        </authorList>
    </citation>
    <scope>IDENTIFICATION</scope>
</reference>
<keyword evidence="13 25" id="KW-0378">Hydrolase</keyword>
<reference evidence="29" key="2">
    <citation type="submission" date="2025-09" db="UniProtKB">
        <authorList>
            <consortium name="Ensembl"/>
        </authorList>
    </citation>
    <scope>IDENTIFICATION</scope>
</reference>
<dbReference type="SUPFAM" id="SSF57630">
    <property type="entry name" value="GLA-domain"/>
    <property type="match status" value="1"/>
</dbReference>
<comment type="catalytic activity">
    <reaction evidence="1">
        <text>Selective cleavage of Arg-|-Ile bond in factor X to form factor Xa.</text>
        <dbReference type="EC" id="3.4.21.22"/>
    </reaction>
</comment>
<dbReference type="Gene3D" id="4.10.740.10">
    <property type="entry name" value="Coagulation Factor IX"/>
    <property type="match status" value="1"/>
</dbReference>
<dbReference type="InterPro" id="IPR012224">
    <property type="entry name" value="Pept_S1A_FX"/>
</dbReference>
<dbReference type="InterPro" id="IPR009003">
    <property type="entry name" value="Peptidase_S1_PA"/>
</dbReference>
<keyword evidence="16" id="KW-0460">Magnesium</keyword>
<evidence type="ECO:0000256" key="17">
    <source>
        <dbReference type="ARBA" id="ARBA00023084"/>
    </source>
</evidence>
<organism evidence="29 30">
    <name type="scientific">Periophthalmus magnuspinnatus</name>
    <dbReference type="NCBI Taxonomy" id="409849"/>
    <lineage>
        <taxon>Eukaryota</taxon>
        <taxon>Metazoa</taxon>
        <taxon>Chordata</taxon>
        <taxon>Craniata</taxon>
        <taxon>Vertebrata</taxon>
        <taxon>Euteleostomi</taxon>
        <taxon>Actinopterygii</taxon>
        <taxon>Neopterygii</taxon>
        <taxon>Teleostei</taxon>
        <taxon>Neoteleostei</taxon>
        <taxon>Acanthomorphata</taxon>
        <taxon>Gobiaria</taxon>
        <taxon>Gobiiformes</taxon>
        <taxon>Gobioidei</taxon>
        <taxon>Gobiidae</taxon>
        <taxon>Oxudercinae</taxon>
        <taxon>Periophthalmus</taxon>
    </lineage>
</organism>
<evidence type="ECO:0000256" key="12">
    <source>
        <dbReference type="ARBA" id="ARBA00022723"/>
    </source>
</evidence>
<dbReference type="InterPro" id="IPR000742">
    <property type="entry name" value="EGF"/>
</dbReference>
<evidence type="ECO:0000256" key="19">
    <source>
        <dbReference type="ARBA" id="ARBA00023157"/>
    </source>
</evidence>
<evidence type="ECO:0000256" key="15">
    <source>
        <dbReference type="ARBA" id="ARBA00022837"/>
    </source>
</evidence>
<keyword evidence="8 24" id="KW-0245">EGF-like domain</keyword>
<comment type="function">
    <text evidence="2">Factor IX is a vitamin K-dependent plasma protein that participates in the intrinsic pathway of blood coagulation by converting factor X to its active form in the presence of Ca(2+) ions, phospholipids, and factor VIIIa.</text>
</comment>
<dbReference type="Ensembl" id="ENSPMGT00000025029.1">
    <property type="protein sequence ID" value="ENSPMGP00000023494.1"/>
    <property type="gene ID" value="ENSPMGG00000018990.1"/>
</dbReference>
<evidence type="ECO:0000256" key="8">
    <source>
        <dbReference type="ARBA" id="ARBA00022536"/>
    </source>
</evidence>
<dbReference type="SMART" id="SM00069">
    <property type="entry name" value="GLA"/>
    <property type="match status" value="1"/>
</dbReference>
<evidence type="ECO:0000256" key="25">
    <source>
        <dbReference type="RuleBase" id="RU363034"/>
    </source>
</evidence>
<dbReference type="PRINTS" id="PR00010">
    <property type="entry name" value="EGFBLOOD"/>
</dbReference>
<comment type="subcellular location">
    <subcellularLocation>
        <location evidence="3">Secreted</location>
    </subcellularLocation>
</comment>
<evidence type="ECO:0000256" key="24">
    <source>
        <dbReference type="PROSITE-ProRule" id="PRU00076"/>
    </source>
</evidence>
<evidence type="ECO:0000256" key="21">
    <source>
        <dbReference type="ARBA" id="ARBA00023278"/>
    </source>
</evidence>
<dbReference type="Gene3D" id="2.40.10.10">
    <property type="entry name" value="Trypsin-like serine proteases"/>
    <property type="match status" value="2"/>
</dbReference>
<evidence type="ECO:0000256" key="2">
    <source>
        <dbReference type="ARBA" id="ARBA00002741"/>
    </source>
</evidence>
<dbReference type="GO" id="GO:0005509">
    <property type="term" value="F:calcium ion binding"/>
    <property type="evidence" value="ECO:0007669"/>
    <property type="project" value="InterPro"/>
</dbReference>
<dbReference type="PANTHER" id="PTHR24278">
    <property type="entry name" value="COAGULATION FACTOR"/>
    <property type="match status" value="1"/>
</dbReference>
<dbReference type="InterPro" id="IPR033116">
    <property type="entry name" value="TRYPSIN_SER"/>
</dbReference>
<dbReference type="InterPro" id="IPR000294">
    <property type="entry name" value="GLA_domain"/>
</dbReference>
<keyword evidence="11" id="KW-0356">Hemostasis</keyword>